<dbReference type="PROSITE" id="PS51782">
    <property type="entry name" value="LYSM"/>
    <property type="match status" value="1"/>
</dbReference>
<dbReference type="EMBL" id="MK016493">
    <property type="protein sequence ID" value="AYQ99233.1"/>
    <property type="molecule type" value="Genomic_DNA"/>
</dbReference>
<dbReference type="Proteomes" id="UP000279277">
    <property type="component" value="Segment"/>
</dbReference>
<dbReference type="RefSeq" id="YP_010676587.1">
    <property type="nucleotide sequence ID" value="NC_071014.1"/>
</dbReference>
<evidence type="ECO:0000313" key="4">
    <source>
        <dbReference type="Proteomes" id="UP000279277"/>
    </source>
</evidence>
<evidence type="ECO:0000259" key="2">
    <source>
        <dbReference type="PROSITE" id="PS51782"/>
    </source>
</evidence>
<dbReference type="CDD" id="cd00118">
    <property type="entry name" value="LysM"/>
    <property type="match status" value="1"/>
</dbReference>
<dbReference type="KEGG" id="vg:77952949"/>
<feature type="compositionally biased region" description="Low complexity" evidence="1">
    <location>
        <begin position="261"/>
        <end position="282"/>
    </location>
</feature>
<dbReference type="Gene3D" id="3.10.350.10">
    <property type="entry name" value="LysM domain"/>
    <property type="match status" value="1"/>
</dbReference>
<feature type="region of interest" description="Disordered" evidence="1">
    <location>
        <begin position="359"/>
        <end position="397"/>
    </location>
</feature>
<dbReference type="InterPro" id="IPR036779">
    <property type="entry name" value="LysM_dom_sf"/>
</dbReference>
<evidence type="ECO:0000256" key="1">
    <source>
        <dbReference type="SAM" id="MobiDB-lite"/>
    </source>
</evidence>
<feature type="compositionally biased region" description="Basic and acidic residues" evidence="1">
    <location>
        <begin position="283"/>
        <end position="298"/>
    </location>
</feature>
<accession>A0A3G3LZH0</accession>
<protein>
    <recommendedName>
        <fullName evidence="2">LysM domain-containing protein</fullName>
    </recommendedName>
</protein>
<feature type="region of interest" description="Disordered" evidence="1">
    <location>
        <begin position="240"/>
        <end position="303"/>
    </location>
</feature>
<dbReference type="Pfam" id="PF01476">
    <property type="entry name" value="LysM"/>
    <property type="match status" value="1"/>
</dbReference>
<reference evidence="3 4" key="1">
    <citation type="submission" date="2018-10" db="EMBL/GenBank/DDBJ databases">
        <authorList>
            <person name="Zack K."/>
            <person name="Garlena R.A."/>
            <person name="Russell D.A."/>
            <person name="Pope W.H."/>
            <person name="Jacobs-Sera D."/>
            <person name="Hatfull G.F."/>
        </authorList>
    </citation>
    <scope>NUCLEOTIDE SEQUENCE [LARGE SCALE GENOMIC DNA]</scope>
</reference>
<proteinExistence type="predicted"/>
<dbReference type="SMART" id="SM00257">
    <property type="entry name" value="LysM"/>
    <property type="match status" value="2"/>
</dbReference>
<dbReference type="InterPro" id="IPR018392">
    <property type="entry name" value="LysM"/>
</dbReference>
<evidence type="ECO:0000313" key="3">
    <source>
        <dbReference type="EMBL" id="AYQ99233.1"/>
    </source>
</evidence>
<gene>
    <name evidence="3" type="primary">12</name>
    <name evidence="3" type="ORF">PBI_CANTARE_12</name>
</gene>
<feature type="region of interest" description="Disordered" evidence="1">
    <location>
        <begin position="138"/>
        <end position="188"/>
    </location>
</feature>
<organism evidence="3 4">
    <name type="scientific">Brevibacterium phage Cantare</name>
    <dbReference type="NCBI Taxonomy" id="2338395"/>
    <lineage>
        <taxon>Viruses</taxon>
        <taxon>Duplodnaviria</taxon>
        <taxon>Heunggongvirae</taxon>
        <taxon>Uroviricota</taxon>
        <taxon>Caudoviricetes</taxon>
        <taxon>Cantarevirus</taxon>
        <taxon>Cantarevirus cantare</taxon>
    </lineage>
</organism>
<feature type="compositionally biased region" description="Basic and acidic residues" evidence="1">
    <location>
        <begin position="153"/>
        <end position="174"/>
    </location>
</feature>
<dbReference type="GeneID" id="77952949"/>
<feature type="compositionally biased region" description="Basic and acidic residues" evidence="1">
    <location>
        <begin position="365"/>
        <end position="382"/>
    </location>
</feature>
<sequence>METFIRCLCRIHRRIVVTSTKSKGMIMAKGIPVDTDPDPSPNAGATKLRRYWVHGEGAKKIRWGTPGDFDRCVRHLRKHVGAGAEGLCNVYHTSAVGKPPGKGHKGLSTVFENSSVAQDAIKALLSELETKASPAGTMRAMDSGVSAGARNQAMRDSRARMNRNDANARAEAQKKNKTKQRRIRTQAGARRYKGNIGDVITTKKVEKGDTLWDLAKAQYGDPNKWKLIAEANGIKDPKKLPIGKELVFPPDPDNPRGNARGTSKGGSSSATSKNTTGKGKAKTAGEQRAEDARKDHSTYSDSDSVDLEATYYAPKNMSVEDVLRKFYGNTDRLDDVLKVNGLDRGDEILAGQSLILPGIDPSEIYPDKKKRDSAKKTADAKRQGKVPETSPGGAKAKATARGFTLFADGSIYGADGWVVNATKKKAEARREAKKRK</sequence>
<keyword evidence="4" id="KW-1185">Reference proteome</keyword>
<name>A0A3G3LZH0_9CAUD</name>
<feature type="domain" description="LysM" evidence="2">
    <location>
        <begin position="201"/>
        <end position="248"/>
    </location>
</feature>
<feature type="compositionally biased region" description="Basic residues" evidence="1">
    <location>
        <begin position="175"/>
        <end position="184"/>
    </location>
</feature>